<evidence type="ECO:0000313" key="3">
    <source>
        <dbReference type="Proteomes" id="UP001500235"/>
    </source>
</evidence>
<reference evidence="3" key="1">
    <citation type="journal article" date="2019" name="Int. J. Syst. Evol. Microbiol.">
        <title>The Global Catalogue of Microorganisms (GCM) 10K type strain sequencing project: providing services to taxonomists for standard genome sequencing and annotation.</title>
        <authorList>
            <consortium name="The Broad Institute Genomics Platform"/>
            <consortium name="The Broad Institute Genome Sequencing Center for Infectious Disease"/>
            <person name="Wu L."/>
            <person name="Ma J."/>
        </authorList>
    </citation>
    <scope>NUCLEOTIDE SEQUENCE [LARGE SCALE GENOMIC DNA]</scope>
    <source>
        <strain evidence="3">JCM 17563</strain>
    </source>
</reference>
<dbReference type="SUPFAM" id="SSF55729">
    <property type="entry name" value="Acyl-CoA N-acyltransferases (Nat)"/>
    <property type="match status" value="1"/>
</dbReference>
<evidence type="ECO:0000313" key="2">
    <source>
        <dbReference type="EMBL" id="GAA4013815.1"/>
    </source>
</evidence>
<dbReference type="PANTHER" id="PTHR43610:SF1">
    <property type="entry name" value="N-ACETYLTRANSFERASE DOMAIN-CONTAINING PROTEIN"/>
    <property type="match status" value="1"/>
</dbReference>
<sequence>MSGLGAPMAGEGCTALPFAEEHRAALQAACAEDREIWPIYSVDCGPEGFDRTIDGLLERPDAETFTLWDGQLLAGMSSYLRIEPRNRALEIGFTYLRPAVRGTGLNRRIKDMMIGRAIEAGFHRVEFRVDARNARSQAAVAKLGATREGIRRADTVTWTGHVRDTVMFSILADEWLAQKR</sequence>
<dbReference type="Gene3D" id="3.40.630.30">
    <property type="match status" value="1"/>
</dbReference>
<keyword evidence="3" id="KW-1185">Reference proteome</keyword>
<dbReference type="PANTHER" id="PTHR43610">
    <property type="entry name" value="BLL6696 PROTEIN"/>
    <property type="match status" value="1"/>
</dbReference>
<dbReference type="Proteomes" id="UP001500235">
    <property type="component" value="Unassembled WGS sequence"/>
</dbReference>
<feature type="domain" description="N-acetyltransferase" evidence="1">
    <location>
        <begin position="20"/>
        <end position="169"/>
    </location>
</feature>
<organism evidence="2 3">
    <name type="scientific">Sphingomonas swuensis</name>
    <dbReference type="NCBI Taxonomy" id="977800"/>
    <lineage>
        <taxon>Bacteria</taxon>
        <taxon>Pseudomonadati</taxon>
        <taxon>Pseudomonadota</taxon>
        <taxon>Alphaproteobacteria</taxon>
        <taxon>Sphingomonadales</taxon>
        <taxon>Sphingomonadaceae</taxon>
        <taxon>Sphingomonas</taxon>
    </lineage>
</organism>
<dbReference type="EMBL" id="BAABBQ010000001">
    <property type="protein sequence ID" value="GAA4013815.1"/>
    <property type="molecule type" value="Genomic_DNA"/>
</dbReference>
<name>A0ABP7SNL4_9SPHN</name>
<accession>A0ABP7SNL4</accession>
<evidence type="ECO:0000259" key="1">
    <source>
        <dbReference type="PROSITE" id="PS51186"/>
    </source>
</evidence>
<comment type="caution">
    <text evidence="2">The sequence shown here is derived from an EMBL/GenBank/DDBJ whole genome shotgun (WGS) entry which is preliminary data.</text>
</comment>
<dbReference type="PROSITE" id="PS51186">
    <property type="entry name" value="GNAT"/>
    <property type="match status" value="1"/>
</dbReference>
<dbReference type="InterPro" id="IPR000182">
    <property type="entry name" value="GNAT_dom"/>
</dbReference>
<dbReference type="Pfam" id="PF13302">
    <property type="entry name" value="Acetyltransf_3"/>
    <property type="match status" value="1"/>
</dbReference>
<gene>
    <name evidence="2" type="ORF">GCM10022280_10210</name>
</gene>
<dbReference type="InterPro" id="IPR016181">
    <property type="entry name" value="Acyl_CoA_acyltransferase"/>
</dbReference>
<proteinExistence type="predicted"/>
<protein>
    <submittedName>
        <fullName evidence="2">GNAT family protein</fullName>
    </submittedName>
</protein>
<dbReference type="RefSeq" id="WP_344706295.1">
    <property type="nucleotide sequence ID" value="NZ_BAABBQ010000001.1"/>
</dbReference>